<keyword evidence="8" id="KW-1185">Reference proteome</keyword>
<dbReference type="GO" id="GO:0005813">
    <property type="term" value="C:centrosome"/>
    <property type="evidence" value="ECO:0007669"/>
    <property type="project" value="UniProtKB-SubCell"/>
</dbReference>
<keyword evidence="2" id="KW-0963">Cytoplasm</keyword>
<feature type="compositionally biased region" description="Basic and acidic residues" evidence="6">
    <location>
        <begin position="185"/>
        <end position="208"/>
    </location>
</feature>
<evidence type="ECO:0000256" key="3">
    <source>
        <dbReference type="ARBA" id="ARBA00023212"/>
    </source>
</evidence>
<sequence length="441" mass="48976">MVEAEDKFAALRTKIFTESIESSNEPRWGYFGIPGPLAIGDNSYAPRLVKKVVSEDEEEVTRNIQTAPTKKGTTPDVYFKFETPLGLGDPFTDPGSAMKKGKMWMLDPDAAFKPPGTVKTGINKLGYEYVDHCDQVKDPKAVKEKYAEWTPPRNIFGGNSKRGGPGVLTGGVLFGFGEPGAFPEHVPDDYDAARKQRKKELEEHHSKVQEQPFKGIDYGNRFFQSNEEAFGGYEHPTHVPRDPPPDKTAKYPHESAFRPTNPMKRDAVGCLMGGIPEYIPCPEEPLKRKPKDEDAPPAACHGCSTACGEADAICHHTHSQHAKRTPVKLHATDLVTARALAAEFHSNESTVRSNKKRLYMLPGENWRLACLARRAKRCEMFHSSRAVHGTAESKDSDTCMYSYRHGAVCSMLRVIPVPPRQPSCDLHVAMDQTELSGQTHC</sequence>
<dbReference type="PANTHER" id="PTHR31144:SF1">
    <property type="entry name" value="UPF0602 PROTEIN C4ORF47"/>
    <property type="match status" value="1"/>
</dbReference>
<dbReference type="Pfam" id="PF15239">
    <property type="entry name" value="CFAP96-like"/>
    <property type="match status" value="1"/>
</dbReference>
<organism evidence="7 8">
    <name type="scientific">Symbiodinium necroappetens</name>
    <dbReference type="NCBI Taxonomy" id="1628268"/>
    <lineage>
        <taxon>Eukaryota</taxon>
        <taxon>Sar</taxon>
        <taxon>Alveolata</taxon>
        <taxon>Dinophyceae</taxon>
        <taxon>Suessiales</taxon>
        <taxon>Symbiodiniaceae</taxon>
        <taxon>Symbiodinium</taxon>
    </lineage>
</organism>
<dbReference type="InterPro" id="IPR029358">
    <property type="entry name" value="CFAP96"/>
</dbReference>
<dbReference type="OrthoDB" id="437817at2759"/>
<protein>
    <recommendedName>
        <fullName evidence="5">Cilia-and flagella-associated protein 96</fullName>
    </recommendedName>
</protein>
<gene>
    <name evidence="7" type="primary">impact-A</name>
    <name evidence="7" type="ORF">SNEC2469_LOCUS21712</name>
</gene>
<keyword evidence="3" id="KW-0206">Cytoskeleton</keyword>
<evidence type="ECO:0000313" key="8">
    <source>
        <dbReference type="Proteomes" id="UP000601435"/>
    </source>
</evidence>
<comment type="similarity">
    <text evidence="4">Belongs to the CFAP96 family.</text>
</comment>
<evidence type="ECO:0000256" key="6">
    <source>
        <dbReference type="SAM" id="MobiDB-lite"/>
    </source>
</evidence>
<dbReference type="GO" id="GO:0005881">
    <property type="term" value="C:cytoplasmic microtubule"/>
    <property type="evidence" value="ECO:0007669"/>
    <property type="project" value="TreeGrafter"/>
</dbReference>
<comment type="caution">
    <text evidence="7">The sequence shown here is derived from an EMBL/GenBank/DDBJ whole genome shotgun (WGS) entry which is preliminary data.</text>
</comment>
<dbReference type="Proteomes" id="UP000601435">
    <property type="component" value="Unassembled WGS sequence"/>
</dbReference>
<reference evidence="7" key="1">
    <citation type="submission" date="2021-02" db="EMBL/GenBank/DDBJ databases">
        <authorList>
            <person name="Dougan E. K."/>
            <person name="Rhodes N."/>
            <person name="Thang M."/>
            <person name="Chan C."/>
        </authorList>
    </citation>
    <scope>NUCLEOTIDE SEQUENCE</scope>
</reference>
<evidence type="ECO:0000313" key="7">
    <source>
        <dbReference type="EMBL" id="CAE7748938.1"/>
    </source>
</evidence>
<dbReference type="AlphaFoldDB" id="A0A812XQS2"/>
<evidence type="ECO:0000256" key="5">
    <source>
        <dbReference type="ARBA" id="ARBA00035693"/>
    </source>
</evidence>
<proteinExistence type="inferred from homology"/>
<evidence type="ECO:0000256" key="1">
    <source>
        <dbReference type="ARBA" id="ARBA00004300"/>
    </source>
</evidence>
<evidence type="ECO:0000256" key="4">
    <source>
        <dbReference type="ARBA" id="ARBA00035656"/>
    </source>
</evidence>
<feature type="region of interest" description="Disordered" evidence="6">
    <location>
        <begin position="184"/>
        <end position="212"/>
    </location>
</feature>
<dbReference type="EMBL" id="CAJNJA010038586">
    <property type="protein sequence ID" value="CAE7748938.1"/>
    <property type="molecule type" value="Genomic_DNA"/>
</dbReference>
<evidence type="ECO:0000256" key="2">
    <source>
        <dbReference type="ARBA" id="ARBA00022490"/>
    </source>
</evidence>
<name>A0A812XQS2_9DINO</name>
<comment type="subcellular location">
    <subcellularLocation>
        <location evidence="1">Cytoplasm</location>
        <location evidence="1">Cytoskeleton</location>
        <location evidence="1">Microtubule organizing center</location>
        <location evidence="1">Centrosome</location>
    </subcellularLocation>
</comment>
<dbReference type="PANTHER" id="PTHR31144">
    <property type="entry name" value="UPF0602 PROTEIN C4ORF47"/>
    <property type="match status" value="1"/>
</dbReference>
<accession>A0A812XQS2</accession>